<reference evidence="2" key="1">
    <citation type="submission" date="2019-05" db="EMBL/GenBank/DDBJ databases">
        <authorList>
            <person name="Zhang S."/>
            <person name="Liu J."/>
        </authorList>
    </citation>
    <scope>NUCLEOTIDE SEQUENCE [LARGE SCALE GENOMIC DNA]</scope>
</reference>
<proteinExistence type="predicted"/>
<feature type="region of interest" description="Disordered" evidence="1">
    <location>
        <begin position="25"/>
        <end position="48"/>
    </location>
</feature>
<dbReference type="Proteomes" id="UP000694520">
    <property type="component" value="Chromosome 15"/>
</dbReference>
<sequence>SAFRSLDEISDHLGCFWHPRSALGSRPHTRTGRCSRNRRTKSNQQVTQLSDIEQDANSRHCDHEDCEDGLLCGPGHEAVHRVGAGPGIALHQALHGEAIIHHIEDIHEGSLEDDAEEDAARVGPPQRTLDPDLLLLDLFNVLELGLYLSPDELALLLVPVVGHVHGHQQGRCGHKDELQRPEPDVRDGEVVVVAHVLAPRLQGVAHEVGLLVPPHLLGGHHQDHDSEDEEDGQPDLADAGGVLVHTPQDRLQCAPVHRLVWAACAGKESDTAQHGVSMWDQLGEAQRGWPMSTSHLKGPVLTQPPSTRGNKSNQACHGVCSAAGSRPWTRSLFSRKEGCTHPSNAPSLQHNELVGWGGSTPANVPTDPGPWVC</sequence>
<evidence type="ECO:0000313" key="2">
    <source>
        <dbReference type="Ensembl" id="ENSBGRP00000019204.1"/>
    </source>
</evidence>
<protein>
    <submittedName>
        <fullName evidence="2">Uncharacterized protein</fullName>
    </submittedName>
</protein>
<feature type="region of interest" description="Disordered" evidence="1">
    <location>
        <begin position="215"/>
        <end position="239"/>
    </location>
</feature>
<feature type="compositionally biased region" description="Basic residues" evidence="1">
    <location>
        <begin position="27"/>
        <end position="41"/>
    </location>
</feature>
<keyword evidence="3" id="KW-1185">Reference proteome</keyword>
<organism evidence="2 3">
    <name type="scientific">Bos mutus grunniens</name>
    <name type="common">Wild yak</name>
    <name type="synonym">Bos grunniens</name>
    <dbReference type="NCBI Taxonomy" id="30521"/>
    <lineage>
        <taxon>Eukaryota</taxon>
        <taxon>Metazoa</taxon>
        <taxon>Chordata</taxon>
        <taxon>Craniata</taxon>
        <taxon>Vertebrata</taxon>
        <taxon>Euteleostomi</taxon>
        <taxon>Mammalia</taxon>
        <taxon>Eutheria</taxon>
        <taxon>Laurasiatheria</taxon>
        <taxon>Artiodactyla</taxon>
        <taxon>Ruminantia</taxon>
        <taxon>Pecora</taxon>
        <taxon>Bovidae</taxon>
        <taxon>Bovinae</taxon>
        <taxon>Bos</taxon>
    </lineage>
</organism>
<dbReference type="GeneTree" id="ENSGT01120000271992"/>
<evidence type="ECO:0000256" key="1">
    <source>
        <dbReference type="SAM" id="MobiDB-lite"/>
    </source>
</evidence>
<reference evidence="2" key="3">
    <citation type="submission" date="2025-09" db="UniProtKB">
        <authorList>
            <consortium name="Ensembl"/>
        </authorList>
    </citation>
    <scope>IDENTIFICATION</scope>
</reference>
<reference evidence="2" key="2">
    <citation type="submission" date="2025-08" db="UniProtKB">
        <authorList>
            <consortium name="Ensembl"/>
        </authorList>
    </citation>
    <scope>IDENTIFICATION</scope>
</reference>
<dbReference type="AlphaFoldDB" id="A0A8B9XA71"/>
<name>A0A8B9XA71_BOSMU</name>
<dbReference type="Ensembl" id="ENSBGRT00000022253.1">
    <property type="protein sequence ID" value="ENSBGRP00000019204.1"/>
    <property type="gene ID" value="ENSBGRG00000012177.1"/>
</dbReference>
<evidence type="ECO:0000313" key="3">
    <source>
        <dbReference type="Proteomes" id="UP000694520"/>
    </source>
</evidence>
<accession>A0A8B9XA71</accession>